<gene>
    <name evidence="1" type="ORF">BVRB_5g104550</name>
</gene>
<dbReference type="AlphaFoldDB" id="A0A0J8CIG5"/>
<dbReference type="Gramene" id="KMT11884">
    <property type="protein sequence ID" value="KMT11884"/>
    <property type="gene ID" value="BVRB_5g104550"/>
</dbReference>
<evidence type="ECO:0000313" key="2">
    <source>
        <dbReference type="Proteomes" id="UP000035740"/>
    </source>
</evidence>
<dbReference type="EMBL" id="KQ090087">
    <property type="protein sequence ID" value="KMT11884.1"/>
    <property type="molecule type" value="Genomic_DNA"/>
</dbReference>
<name>A0A0J8CIG5_BETVV</name>
<dbReference type="Proteomes" id="UP000035740">
    <property type="component" value="Chromosome 5"/>
</dbReference>
<dbReference type="OrthoDB" id="1431634at2759"/>
<protein>
    <submittedName>
        <fullName evidence="1">Uncharacterized protein</fullName>
    </submittedName>
</protein>
<proteinExistence type="predicted"/>
<reference evidence="1 2" key="1">
    <citation type="journal article" date="2014" name="Nature">
        <title>The genome of the recently domesticated crop plant sugar beet (Beta vulgaris).</title>
        <authorList>
            <person name="Dohm J.C."/>
            <person name="Minoche A.E."/>
            <person name="Holtgrawe D."/>
            <person name="Capella-Gutierrez S."/>
            <person name="Zakrzewski F."/>
            <person name="Tafer H."/>
            <person name="Rupp O."/>
            <person name="Sorensen T.R."/>
            <person name="Stracke R."/>
            <person name="Reinhardt R."/>
            <person name="Goesmann A."/>
            <person name="Kraft T."/>
            <person name="Schulz B."/>
            <person name="Stadler P.F."/>
            <person name="Schmidt T."/>
            <person name="Gabaldon T."/>
            <person name="Lehrach H."/>
            <person name="Weisshaar B."/>
            <person name="Himmelbauer H."/>
        </authorList>
    </citation>
    <scope>NUCLEOTIDE SEQUENCE [LARGE SCALE GENOMIC DNA]</scope>
    <source>
        <tissue evidence="1">Taproot</tissue>
    </source>
</reference>
<sequence length="92" mass="10503">MANVKQCQAIKVKFSNNVQATISVLINGDGEDPGDVYGNISGRFGINSQFILFNKSQSEYIEVRPEEFIPLERDEMAWLCLEKRVNLRLQHT</sequence>
<keyword evidence="2" id="KW-1185">Reference proteome</keyword>
<accession>A0A0J8CIG5</accession>
<organism evidence="1 2">
    <name type="scientific">Beta vulgaris subsp. vulgaris</name>
    <name type="common">Beet</name>
    <dbReference type="NCBI Taxonomy" id="3555"/>
    <lineage>
        <taxon>Eukaryota</taxon>
        <taxon>Viridiplantae</taxon>
        <taxon>Streptophyta</taxon>
        <taxon>Embryophyta</taxon>
        <taxon>Tracheophyta</taxon>
        <taxon>Spermatophyta</taxon>
        <taxon>Magnoliopsida</taxon>
        <taxon>eudicotyledons</taxon>
        <taxon>Gunneridae</taxon>
        <taxon>Pentapetalae</taxon>
        <taxon>Caryophyllales</taxon>
        <taxon>Chenopodiaceae</taxon>
        <taxon>Betoideae</taxon>
        <taxon>Beta</taxon>
    </lineage>
</organism>
<evidence type="ECO:0000313" key="1">
    <source>
        <dbReference type="EMBL" id="KMT11884.1"/>
    </source>
</evidence>